<dbReference type="PRINTS" id="PR00411">
    <property type="entry name" value="PNDRDTASEI"/>
</dbReference>
<comment type="caution">
    <text evidence="1">The sequence shown here is derived from an EMBL/GenBank/DDBJ whole genome shotgun (WGS) entry which is preliminary data.</text>
</comment>
<dbReference type="GO" id="GO:0016491">
    <property type="term" value="F:oxidoreductase activity"/>
    <property type="evidence" value="ECO:0007669"/>
    <property type="project" value="UniProtKB-KW"/>
</dbReference>
<organism evidence="1 2">
    <name type="scientific">Spectribacter hydrogenoxidans</name>
    <dbReference type="NCBI Taxonomy" id="3075608"/>
    <lineage>
        <taxon>Bacteria</taxon>
        <taxon>Pseudomonadati</taxon>
        <taxon>Pseudomonadota</taxon>
        <taxon>Gammaproteobacteria</taxon>
        <taxon>Salinisphaerales</taxon>
        <taxon>Salinisphaeraceae</taxon>
        <taxon>Spectribacter</taxon>
    </lineage>
</organism>
<reference evidence="1 2" key="1">
    <citation type="submission" date="2023-09" db="EMBL/GenBank/DDBJ databases">
        <authorList>
            <person name="Rey-Velasco X."/>
        </authorList>
    </citation>
    <scope>NUCLEOTIDE SEQUENCE [LARGE SCALE GENOMIC DNA]</scope>
    <source>
        <strain evidence="1 2">W335</strain>
    </source>
</reference>
<dbReference type="EC" id="1.14.13.-" evidence="1"/>
<gene>
    <name evidence="1" type="ORF">RM532_02130</name>
</gene>
<dbReference type="Proteomes" id="UP001251857">
    <property type="component" value="Unassembled WGS sequence"/>
</dbReference>
<dbReference type="RefSeq" id="WP_311651471.1">
    <property type="nucleotide sequence ID" value="NZ_JAVRIB010000002.1"/>
</dbReference>
<dbReference type="PANTHER" id="PTHR42877:SF4">
    <property type="entry name" value="FAD_NAD(P)-BINDING DOMAIN-CONTAINING PROTEIN-RELATED"/>
    <property type="match status" value="1"/>
</dbReference>
<dbReference type="SUPFAM" id="SSF51905">
    <property type="entry name" value="FAD/NAD(P)-binding domain"/>
    <property type="match status" value="2"/>
</dbReference>
<dbReference type="InterPro" id="IPR051209">
    <property type="entry name" value="FAD-bind_Monooxygenase_sf"/>
</dbReference>
<name>A0ABU3BWS5_9GAMM</name>
<evidence type="ECO:0000313" key="2">
    <source>
        <dbReference type="Proteomes" id="UP001251857"/>
    </source>
</evidence>
<dbReference type="InterPro" id="IPR036188">
    <property type="entry name" value="FAD/NAD-bd_sf"/>
</dbReference>
<proteinExistence type="predicted"/>
<accession>A0ABU3BWS5</accession>
<dbReference type="PANTHER" id="PTHR42877">
    <property type="entry name" value="L-ORNITHINE N(5)-MONOOXYGENASE-RELATED"/>
    <property type="match status" value="1"/>
</dbReference>
<dbReference type="Pfam" id="PF13738">
    <property type="entry name" value="Pyr_redox_3"/>
    <property type="match status" value="1"/>
</dbReference>
<keyword evidence="1" id="KW-0560">Oxidoreductase</keyword>
<dbReference type="Gene3D" id="3.50.50.60">
    <property type="entry name" value="FAD/NAD(P)-binding domain"/>
    <property type="match status" value="2"/>
</dbReference>
<dbReference type="EMBL" id="JAVRIB010000002">
    <property type="protein sequence ID" value="MDT0633751.1"/>
    <property type="molecule type" value="Genomic_DNA"/>
</dbReference>
<protein>
    <submittedName>
        <fullName evidence="1">NAD(P)/FAD-dependent oxidoreductase</fullName>
        <ecNumber evidence="1">1.14.13.-</ecNumber>
    </submittedName>
</protein>
<dbReference type="PRINTS" id="PR00368">
    <property type="entry name" value="FADPNR"/>
</dbReference>
<keyword evidence="2" id="KW-1185">Reference proteome</keyword>
<evidence type="ECO:0000313" key="1">
    <source>
        <dbReference type="EMBL" id="MDT0633751.1"/>
    </source>
</evidence>
<sequence length="648" mass="73762">MRQADLATLTADPDGLRRRLEAGDDATLLLVLVQLSGDDRWLERARPHIRGPMNYQVDMPAELAAEIRDALAATLIELACRGRPLPPVPTGERLQAMLSAAAGETVDADYAALMHEELTADTRDPRRPQWRRSPPVERLHNFHVLIIGAGMSGLCAAIRLQEAGIDFTILEKNATVGGTWLENRYPGCGVDTPNHFYSYSFEPNHAWSHFFAKRDELWGYFEEVADRYGLRRHIRFNTEVAFAAFDETTARWRVGARDATGAEMELEAHALISAVGVLNRPKLPDIPGREDFAGPAMHTARWDPDFDWRGKHIAMIGTGASGQQVAPRIAPEAARLTVFQRSPHWVVPNPNYFEQVSDAKKWLLAHLPGYARWYRFQLFWGFADGLYPALQVDPEWPDQARSINRVNDRHRRFMERYIRSEIGDDPELLAKVTPDYPPYGKRILIDNHWYRMLTRDNVDLVTGDIDRIEADGIRTTDGELHRADALVFATGFHASRMLWPMRITGRDGIDLHDAWGPDDARAYLGTTVPGFPNFFILAGPNTGLAHGGNQIFMTECQVRYVLFALREMLECGADTLEVRTDVHDHFNRRVDAMHEQMVWTHPGMDNWYRNDAGRVFAVSPWRLVDFWRMTAGFDADAYRFTYRNTARA</sequence>